<dbReference type="GO" id="GO:0003677">
    <property type="term" value="F:DNA binding"/>
    <property type="evidence" value="ECO:0007669"/>
    <property type="project" value="InterPro"/>
</dbReference>
<keyword evidence="2" id="KW-0812">Transmembrane</keyword>
<organism evidence="4 5">
    <name type="scientific">Streptomyces aurantiogriseus</name>
    <dbReference type="NCBI Taxonomy" id="66870"/>
    <lineage>
        <taxon>Bacteria</taxon>
        <taxon>Bacillati</taxon>
        <taxon>Actinomycetota</taxon>
        <taxon>Actinomycetes</taxon>
        <taxon>Kitasatosporales</taxon>
        <taxon>Streptomycetaceae</taxon>
        <taxon>Streptomyces</taxon>
    </lineage>
</organism>
<dbReference type="AlphaFoldDB" id="A0A918C193"/>
<dbReference type="InterPro" id="IPR021224">
    <property type="entry name" value="DUF2690"/>
</dbReference>
<feature type="transmembrane region" description="Helical" evidence="2">
    <location>
        <begin position="168"/>
        <end position="187"/>
    </location>
</feature>
<comment type="caution">
    <text evidence="4">The sequence shown here is derived from an EMBL/GenBank/DDBJ whole genome shotgun (WGS) entry which is preliminary data.</text>
</comment>
<gene>
    <name evidence="4" type="ORF">GCM10010251_15030</name>
</gene>
<sequence length="324" mass="33508">MPRWKNLPDELDPQVKEFARQLRQVVDRSGLNVTQLADRTHYGRASWERYLNGRLLAPKGAVVALAEVTGADPAHLITLWELAERAWSRAELRDDLGSEAVRLSRARTVTTPATGRAGPTDVSPTSPPPPPPVPVPEDPGGTSPEGPGATSPEGPGPATPGRRARRPALFLAGVAGVAIVTAGAFFLDGGAPEQNRTTAGPPSPSASPHPSLPPGVHCHGADCEGKDAEQMGCSGNLVTTAKSATVGTTLVEVRYSRTCGAAWGRITQAGVGDVVRVTVGSTRRTGDITTAGDTIAYTPMVAVKEAAEAQACAVLASGQQGCTP</sequence>
<evidence type="ECO:0000256" key="1">
    <source>
        <dbReference type="SAM" id="MobiDB-lite"/>
    </source>
</evidence>
<feature type="domain" description="HTH cro/C1-type" evidence="3">
    <location>
        <begin position="21"/>
        <end position="76"/>
    </location>
</feature>
<dbReference type="InterPro" id="IPR001387">
    <property type="entry name" value="Cro/C1-type_HTH"/>
</dbReference>
<keyword evidence="2" id="KW-0472">Membrane</keyword>
<keyword evidence="2" id="KW-1133">Transmembrane helix</keyword>
<evidence type="ECO:0000313" key="4">
    <source>
        <dbReference type="EMBL" id="GGR00588.1"/>
    </source>
</evidence>
<dbReference type="Pfam" id="PF10901">
    <property type="entry name" value="DUF2690"/>
    <property type="match status" value="1"/>
</dbReference>
<feature type="region of interest" description="Disordered" evidence="1">
    <location>
        <begin position="105"/>
        <end position="163"/>
    </location>
</feature>
<evidence type="ECO:0000259" key="3">
    <source>
        <dbReference type="SMART" id="SM00530"/>
    </source>
</evidence>
<keyword evidence="5" id="KW-1185">Reference proteome</keyword>
<feature type="compositionally biased region" description="Pro residues" evidence="1">
    <location>
        <begin position="201"/>
        <end position="213"/>
    </location>
</feature>
<dbReference type="EMBL" id="BMSX01000003">
    <property type="protein sequence ID" value="GGR00588.1"/>
    <property type="molecule type" value="Genomic_DNA"/>
</dbReference>
<evidence type="ECO:0000313" key="5">
    <source>
        <dbReference type="Proteomes" id="UP000658320"/>
    </source>
</evidence>
<dbReference type="Proteomes" id="UP000658320">
    <property type="component" value="Unassembled WGS sequence"/>
</dbReference>
<protein>
    <recommendedName>
        <fullName evidence="3">HTH cro/C1-type domain-containing protein</fullName>
    </recommendedName>
</protein>
<accession>A0A918C193</accession>
<reference evidence="4" key="1">
    <citation type="journal article" date="2014" name="Int. J. Syst. Evol. Microbiol.">
        <title>Complete genome sequence of Corynebacterium casei LMG S-19264T (=DSM 44701T), isolated from a smear-ripened cheese.</title>
        <authorList>
            <consortium name="US DOE Joint Genome Institute (JGI-PGF)"/>
            <person name="Walter F."/>
            <person name="Albersmeier A."/>
            <person name="Kalinowski J."/>
            <person name="Ruckert C."/>
        </authorList>
    </citation>
    <scope>NUCLEOTIDE SEQUENCE</scope>
    <source>
        <strain evidence="4">JCM 4346</strain>
    </source>
</reference>
<proteinExistence type="predicted"/>
<dbReference type="CDD" id="cd00093">
    <property type="entry name" value="HTH_XRE"/>
    <property type="match status" value="1"/>
</dbReference>
<dbReference type="RefSeq" id="WP_229910837.1">
    <property type="nucleotide sequence ID" value="NZ_BMSX01000003.1"/>
</dbReference>
<evidence type="ECO:0000256" key="2">
    <source>
        <dbReference type="SAM" id="Phobius"/>
    </source>
</evidence>
<name>A0A918C193_9ACTN</name>
<dbReference type="SMART" id="SM00530">
    <property type="entry name" value="HTH_XRE"/>
    <property type="match status" value="1"/>
</dbReference>
<reference evidence="4" key="2">
    <citation type="submission" date="2020-09" db="EMBL/GenBank/DDBJ databases">
        <authorList>
            <person name="Sun Q."/>
            <person name="Ohkuma M."/>
        </authorList>
    </citation>
    <scope>NUCLEOTIDE SEQUENCE</scope>
    <source>
        <strain evidence="4">JCM 4346</strain>
    </source>
</reference>
<feature type="region of interest" description="Disordered" evidence="1">
    <location>
        <begin position="191"/>
        <end position="215"/>
    </location>
</feature>
<dbReference type="Pfam" id="PF13560">
    <property type="entry name" value="HTH_31"/>
    <property type="match status" value="1"/>
</dbReference>
<feature type="compositionally biased region" description="Pro residues" evidence="1">
    <location>
        <begin position="125"/>
        <end position="137"/>
    </location>
</feature>
<dbReference type="InterPro" id="IPR010982">
    <property type="entry name" value="Lambda_DNA-bd_dom_sf"/>
</dbReference>
<dbReference type="SUPFAM" id="SSF47413">
    <property type="entry name" value="lambda repressor-like DNA-binding domains"/>
    <property type="match status" value="1"/>
</dbReference>